<dbReference type="AlphaFoldDB" id="A0A9P4H2K6"/>
<dbReference type="GO" id="GO:0016616">
    <property type="term" value="F:oxidoreductase activity, acting on the CH-OH group of donors, NAD or NADP as acceptor"/>
    <property type="evidence" value="ECO:0007669"/>
    <property type="project" value="TreeGrafter"/>
</dbReference>
<dbReference type="InterPro" id="IPR036291">
    <property type="entry name" value="NAD(P)-bd_dom_sf"/>
</dbReference>
<keyword evidence="2" id="KW-0521">NADP</keyword>
<keyword evidence="3" id="KW-0560">Oxidoreductase</keyword>
<evidence type="ECO:0000256" key="1">
    <source>
        <dbReference type="ARBA" id="ARBA00006484"/>
    </source>
</evidence>
<comment type="similarity">
    <text evidence="1 4">Belongs to the short-chain dehydrogenases/reductases (SDR) family.</text>
</comment>
<dbReference type="EMBL" id="ML978230">
    <property type="protein sequence ID" value="KAF2027163.1"/>
    <property type="molecule type" value="Genomic_DNA"/>
</dbReference>
<proteinExistence type="inferred from homology"/>
<dbReference type="Pfam" id="PF00106">
    <property type="entry name" value="adh_short"/>
    <property type="match status" value="1"/>
</dbReference>
<name>A0A9P4H2K6_9PLEO</name>
<dbReference type="PRINTS" id="PR00081">
    <property type="entry name" value="GDHRDH"/>
</dbReference>
<dbReference type="SUPFAM" id="SSF51735">
    <property type="entry name" value="NAD(P)-binding Rossmann-fold domains"/>
    <property type="match status" value="1"/>
</dbReference>
<organism evidence="5 6">
    <name type="scientific">Setomelanomma holmii</name>
    <dbReference type="NCBI Taxonomy" id="210430"/>
    <lineage>
        <taxon>Eukaryota</taxon>
        <taxon>Fungi</taxon>
        <taxon>Dikarya</taxon>
        <taxon>Ascomycota</taxon>
        <taxon>Pezizomycotina</taxon>
        <taxon>Dothideomycetes</taxon>
        <taxon>Pleosporomycetidae</taxon>
        <taxon>Pleosporales</taxon>
        <taxon>Pleosporineae</taxon>
        <taxon>Phaeosphaeriaceae</taxon>
        <taxon>Setomelanomma</taxon>
    </lineage>
</organism>
<protein>
    <submittedName>
        <fullName evidence="5">3-oxoacyl-reductase</fullName>
    </submittedName>
</protein>
<evidence type="ECO:0000313" key="5">
    <source>
        <dbReference type="EMBL" id="KAF2027163.1"/>
    </source>
</evidence>
<evidence type="ECO:0000256" key="3">
    <source>
        <dbReference type="ARBA" id="ARBA00023002"/>
    </source>
</evidence>
<dbReference type="Gene3D" id="3.40.50.720">
    <property type="entry name" value="NAD(P)-binding Rossmann-like Domain"/>
    <property type="match status" value="1"/>
</dbReference>
<dbReference type="GO" id="GO:0048038">
    <property type="term" value="F:quinone binding"/>
    <property type="evidence" value="ECO:0007669"/>
    <property type="project" value="TreeGrafter"/>
</dbReference>
<dbReference type="InterPro" id="IPR020904">
    <property type="entry name" value="Sc_DH/Rdtase_CS"/>
</dbReference>
<dbReference type="PRINTS" id="PR00080">
    <property type="entry name" value="SDRFAMILY"/>
</dbReference>
<dbReference type="GO" id="GO:0006633">
    <property type="term" value="P:fatty acid biosynthetic process"/>
    <property type="evidence" value="ECO:0007669"/>
    <property type="project" value="TreeGrafter"/>
</dbReference>
<evidence type="ECO:0000256" key="4">
    <source>
        <dbReference type="RuleBase" id="RU000363"/>
    </source>
</evidence>
<gene>
    <name evidence="5" type="ORF">EK21DRAFT_72570</name>
</gene>
<accession>A0A9P4H2K6</accession>
<comment type="caution">
    <text evidence="5">The sequence shown here is derived from an EMBL/GenBank/DDBJ whole genome shotgun (WGS) entry which is preliminary data.</text>
</comment>
<dbReference type="PROSITE" id="PS00061">
    <property type="entry name" value="ADH_SHORT"/>
    <property type="match status" value="1"/>
</dbReference>
<dbReference type="PANTHER" id="PTHR42760">
    <property type="entry name" value="SHORT-CHAIN DEHYDROGENASES/REDUCTASES FAMILY MEMBER"/>
    <property type="match status" value="1"/>
</dbReference>
<dbReference type="Proteomes" id="UP000799777">
    <property type="component" value="Unassembled WGS sequence"/>
</dbReference>
<evidence type="ECO:0000256" key="2">
    <source>
        <dbReference type="ARBA" id="ARBA00022857"/>
    </source>
</evidence>
<dbReference type="PANTHER" id="PTHR42760:SF127">
    <property type="entry name" value="3-KETOACYL-ACYL CARRIER PROTEIN REDUCTASE-RELATED"/>
    <property type="match status" value="1"/>
</dbReference>
<dbReference type="OrthoDB" id="417891at2759"/>
<keyword evidence="6" id="KW-1185">Reference proteome</keyword>
<dbReference type="InterPro" id="IPR002347">
    <property type="entry name" value="SDR_fam"/>
</dbReference>
<dbReference type="FunFam" id="3.40.50.720:FF:000173">
    <property type="entry name" value="3-oxoacyl-[acyl-carrier protein] reductase"/>
    <property type="match status" value="1"/>
</dbReference>
<dbReference type="CDD" id="cd05233">
    <property type="entry name" value="SDR_c"/>
    <property type="match status" value="1"/>
</dbReference>
<reference evidence="5" key="1">
    <citation type="journal article" date="2020" name="Stud. Mycol.">
        <title>101 Dothideomycetes genomes: a test case for predicting lifestyles and emergence of pathogens.</title>
        <authorList>
            <person name="Haridas S."/>
            <person name="Albert R."/>
            <person name="Binder M."/>
            <person name="Bloem J."/>
            <person name="Labutti K."/>
            <person name="Salamov A."/>
            <person name="Andreopoulos B."/>
            <person name="Baker S."/>
            <person name="Barry K."/>
            <person name="Bills G."/>
            <person name="Bluhm B."/>
            <person name="Cannon C."/>
            <person name="Castanera R."/>
            <person name="Culley D."/>
            <person name="Daum C."/>
            <person name="Ezra D."/>
            <person name="Gonzalez J."/>
            <person name="Henrissat B."/>
            <person name="Kuo A."/>
            <person name="Liang C."/>
            <person name="Lipzen A."/>
            <person name="Lutzoni F."/>
            <person name="Magnuson J."/>
            <person name="Mondo S."/>
            <person name="Nolan M."/>
            <person name="Ohm R."/>
            <person name="Pangilinan J."/>
            <person name="Park H.-J."/>
            <person name="Ramirez L."/>
            <person name="Alfaro M."/>
            <person name="Sun H."/>
            <person name="Tritt A."/>
            <person name="Yoshinaga Y."/>
            <person name="Zwiers L.-H."/>
            <person name="Turgeon B."/>
            <person name="Goodwin S."/>
            <person name="Spatafora J."/>
            <person name="Crous P."/>
            <person name="Grigoriev I."/>
        </authorList>
    </citation>
    <scope>NUCLEOTIDE SEQUENCE</scope>
    <source>
        <strain evidence="5">CBS 110217</strain>
    </source>
</reference>
<sequence length="271" mass="28598">MTDKSHEAPLKGEVALITGATGGIGKATTQLLANLGCSVAVHFNSDKDGADALVQELGDTHAKKFGTKFLAFGADVGDYEQVRTLHSDVVKHIGPPTILVNNAGSTGGQSGVKSVGDVSINDFEKTWRVNCGSAYLLTQLCIPNMEKQGYGRVIFVSSVAGITGGIIGPHYASSKSALHGLIHWLANTYAKKGITVNGIAPALIEQTKMLPGSSEELSKTRPWCMMLTKASEVPIGRLGTPDEIADTILWMVKTGYVTNKIIAVDGGMFPQ</sequence>
<evidence type="ECO:0000313" key="6">
    <source>
        <dbReference type="Proteomes" id="UP000799777"/>
    </source>
</evidence>